<comment type="caution">
    <text evidence="1">The sequence shown here is derived from an EMBL/GenBank/DDBJ whole genome shotgun (WGS) entry which is preliminary data.</text>
</comment>
<evidence type="ECO:0000313" key="1">
    <source>
        <dbReference type="EMBL" id="KAG9230108.1"/>
    </source>
</evidence>
<protein>
    <submittedName>
        <fullName evidence="1">Uncharacterized protein</fullName>
    </submittedName>
</protein>
<organism evidence="1 2">
    <name type="scientific">Amylocarpus encephaloides</name>
    <dbReference type="NCBI Taxonomy" id="45428"/>
    <lineage>
        <taxon>Eukaryota</taxon>
        <taxon>Fungi</taxon>
        <taxon>Dikarya</taxon>
        <taxon>Ascomycota</taxon>
        <taxon>Pezizomycotina</taxon>
        <taxon>Leotiomycetes</taxon>
        <taxon>Helotiales</taxon>
        <taxon>Helotiales incertae sedis</taxon>
        <taxon>Amylocarpus</taxon>
    </lineage>
</organism>
<gene>
    <name evidence="1" type="ORF">BJ875DRAFT_488278</name>
</gene>
<reference evidence="1" key="1">
    <citation type="journal article" date="2021" name="IMA Fungus">
        <title>Genomic characterization of three marine fungi, including Emericellopsis atlantica sp. nov. with signatures of a generalist lifestyle and marine biomass degradation.</title>
        <authorList>
            <person name="Hagestad O.C."/>
            <person name="Hou L."/>
            <person name="Andersen J.H."/>
            <person name="Hansen E.H."/>
            <person name="Altermark B."/>
            <person name="Li C."/>
            <person name="Kuhnert E."/>
            <person name="Cox R.J."/>
            <person name="Crous P.W."/>
            <person name="Spatafora J.W."/>
            <person name="Lail K."/>
            <person name="Amirebrahimi M."/>
            <person name="Lipzen A."/>
            <person name="Pangilinan J."/>
            <person name="Andreopoulos W."/>
            <person name="Hayes R.D."/>
            <person name="Ng V."/>
            <person name="Grigoriev I.V."/>
            <person name="Jackson S.A."/>
            <person name="Sutton T.D.S."/>
            <person name="Dobson A.D.W."/>
            <person name="Rama T."/>
        </authorList>
    </citation>
    <scope>NUCLEOTIDE SEQUENCE</scope>
    <source>
        <strain evidence="1">TRa018bII</strain>
    </source>
</reference>
<dbReference type="OrthoDB" id="3559276at2759"/>
<evidence type="ECO:0000313" key="2">
    <source>
        <dbReference type="Proteomes" id="UP000824998"/>
    </source>
</evidence>
<sequence>MVARNYATVNLRLAPTSEPNLYIFGPLIRDYDLDITVKEKPILSIDDLLLLLNHHWARDTSTFPTERHRV</sequence>
<accession>A0A9P7YA12</accession>
<keyword evidence="2" id="KW-1185">Reference proteome</keyword>
<proteinExistence type="predicted"/>
<dbReference type="Proteomes" id="UP000824998">
    <property type="component" value="Unassembled WGS sequence"/>
</dbReference>
<name>A0A9P7YA12_9HELO</name>
<dbReference type="AlphaFoldDB" id="A0A9P7YA12"/>
<dbReference type="EMBL" id="MU251700">
    <property type="protein sequence ID" value="KAG9230108.1"/>
    <property type="molecule type" value="Genomic_DNA"/>
</dbReference>